<organism evidence="3 4">
    <name type="scientific">Acinetobacter pittii</name>
    <name type="common">Acinetobacter genomosp. 3</name>
    <dbReference type="NCBI Taxonomy" id="48296"/>
    <lineage>
        <taxon>Bacteria</taxon>
        <taxon>Pseudomonadati</taxon>
        <taxon>Pseudomonadota</taxon>
        <taxon>Gammaproteobacteria</taxon>
        <taxon>Moraxellales</taxon>
        <taxon>Moraxellaceae</taxon>
        <taxon>Acinetobacter</taxon>
        <taxon>Acinetobacter calcoaceticus/baumannii complex</taxon>
    </lineage>
</organism>
<accession>A0A3G6YMI3</accession>
<reference evidence="3 4" key="2">
    <citation type="submission" date="2018-12" db="EMBL/GenBank/DDBJ databases">
        <title>Molecular Epidemiology of Emerging Carbapenem-Resistance in Acinetobacter nosocomialis and Acinetobacter pittii in Taiwan, 2010-2014.</title>
        <authorList>
            <person name="Huang W.-C."/>
            <person name="Wang H.-Y."/>
            <person name="Lai J.-F."/>
            <person name="Lauderdale T.-L."/>
            <person name="Sytwu H.-K."/>
        </authorList>
    </citation>
    <scope>NUCLEOTIDE SEQUENCE [LARGE SCALE GENOMIC DNA]</scope>
    <source>
        <strain evidence="3 4">2014S06-099</strain>
        <plasmid evidence="4">p2014s06-099-4</plasmid>
    </source>
</reference>
<dbReference type="InterPro" id="IPR036390">
    <property type="entry name" value="WH_DNA-bd_sf"/>
</dbReference>
<proteinExistence type="inferred from homology"/>
<comment type="similarity">
    <text evidence="1">Belongs to the initiator RepB protein family.</text>
</comment>
<evidence type="ECO:0000313" key="3">
    <source>
        <dbReference type="EMBL" id="AZC01537.1"/>
    </source>
</evidence>
<dbReference type="EMBL" id="CP033544">
    <property type="protein sequence ID" value="AZC01537.1"/>
    <property type="molecule type" value="Genomic_DNA"/>
</dbReference>
<dbReference type="InterPro" id="IPR036388">
    <property type="entry name" value="WH-like_DNA-bd_sf"/>
</dbReference>
<evidence type="ECO:0000313" key="4">
    <source>
        <dbReference type="Proteomes" id="UP000254410"/>
    </source>
</evidence>
<name>A0A3G6YMI3_ACIPI</name>
<dbReference type="SUPFAM" id="SSF46785">
    <property type="entry name" value="Winged helix' DNA-binding domain"/>
    <property type="match status" value="2"/>
</dbReference>
<feature type="domain" description="Initiator Rep protein WH1" evidence="2">
    <location>
        <begin position="12"/>
        <end position="156"/>
    </location>
</feature>
<evidence type="ECO:0000256" key="1">
    <source>
        <dbReference type="ARBA" id="ARBA00038283"/>
    </source>
</evidence>
<reference evidence="3 4" key="1">
    <citation type="submission" date="2018-11" db="EMBL/GenBank/DDBJ databases">
        <authorList>
            <person name="Kuo S.-C."/>
            <person name="Chen F.-J."/>
            <person name="Liao Y.-C."/>
        </authorList>
    </citation>
    <scope>NUCLEOTIDE SEQUENCE [LARGE SCALE GENOMIC DNA]</scope>
    <source>
        <strain evidence="3 4">2014S06-099</strain>
        <plasmid evidence="4">p2014s06-099-4</plasmid>
    </source>
</reference>
<geneLocation type="plasmid" evidence="4">
    <name>p2014s06-099-4</name>
</geneLocation>
<keyword evidence="3" id="KW-0614">Plasmid</keyword>
<dbReference type="GO" id="GO:0003887">
    <property type="term" value="F:DNA-directed DNA polymerase activity"/>
    <property type="evidence" value="ECO:0007669"/>
    <property type="project" value="InterPro"/>
</dbReference>
<dbReference type="Pfam" id="PF01051">
    <property type="entry name" value="Rep3_N"/>
    <property type="match status" value="1"/>
</dbReference>
<evidence type="ECO:0000259" key="2">
    <source>
        <dbReference type="Pfam" id="PF01051"/>
    </source>
</evidence>
<dbReference type="Gene3D" id="1.10.10.10">
    <property type="entry name" value="Winged helix-like DNA-binding domain superfamily/Winged helix DNA-binding domain"/>
    <property type="match status" value="2"/>
</dbReference>
<dbReference type="GO" id="GO:0006270">
    <property type="term" value="P:DNA replication initiation"/>
    <property type="evidence" value="ECO:0007669"/>
    <property type="project" value="InterPro"/>
</dbReference>
<dbReference type="AlphaFoldDB" id="A0A3G6YMI3"/>
<gene>
    <name evidence="3" type="ORF">DKE52_021430</name>
</gene>
<dbReference type="Proteomes" id="UP000254410">
    <property type="component" value="Plasmid p2014S06-099-4"/>
</dbReference>
<sequence length="325" mass="38186">MSDDLSTNTKLVVKDNALIEASFNLSLVEQRLMLLGIVEAREIPNLSIDTPIKVSVKSYIEQFNVSESSAYTRIQDALTTLFNRQFSYYDSAMDERFRERWLYKASYMDDKGHVIMYFTPTVIQMISRLEAQFTKYMLINVSNFKSKYSIRLYEIIAKWEEVGYTYKYSVSDLRAMLGVEDHEYKTMSLFKVNVLDKALKEINSSSTIPYTVKYEQIKEGVRITHLVFKLRRKAKYKAIVKDAETIDIFTNMTDKQAHMFGDKLARNTKFQSHFKANTGESIDDYAQRIKDKLKDSFYVEQWIQYLEQEGYSPTKKEKGHKPLYY</sequence>
<dbReference type="Pfam" id="PF21205">
    <property type="entry name" value="Rep3_C"/>
    <property type="match status" value="1"/>
</dbReference>
<dbReference type="InterPro" id="IPR000525">
    <property type="entry name" value="Initiator_Rep_WH1"/>
</dbReference>
<dbReference type="NCBIfam" id="NF038290">
    <property type="entry name" value="repM_Acin"/>
    <property type="match status" value="1"/>
</dbReference>
<protein>
    <submittedName>
        <fullName evidence="3">RepB family plasmid replication initiator protein</fullName>
    </submittedName>
</protein>